<keyword evidence="1" id="KW-0812">Transmembrane</keyword>
<feature type="transmembrane region" description="Helical" evidence="1">
    <location>
        <begin position="410"/>
        <end position="426"/>
    </location>
</feature>
<feature type="transmembrane region" description="Helical" evidence="1">
    <location>
        <begin position="266"/>
        <end position="290"/>
    </location>
</feature>
<feature type="transmembrane region" description="Helical" evidence="1">
    <location>
        <begin position="297"/>
        <end position="319"/>
    </location>
</feature>
<evidence type="ECO:0000313" key="2">
    <source>
        <dbReference type="EMBL" id="WZO33543.1"/>
    </source>
</evidence>
<feature type="transmembrane region" description="Helical" evidence="1">
    <location>
        <begin position="20"/>
        <end position="40"/>
    </location>
</feature>
<dbReference type="EMBL" id="CP151632">
    <property type="protein sequence ID" value="WZO33543.1"/>
    <property type="molecule type" value="Genomic_DNA"/>
</dbReference>
<feature type="transmembrane region" description="Helical" evidence="1">
    <location>
        <begin position="52"/>
        <end position="77"/>
    </location>
</feature>
<reference evidence="2" key="1">
    <citation type="submission" date="2024-04" db="EMBL/GenBank/DDBJ databases">
        <authorList>
            <person name="Roder T."/>
            <person name="Oberhansli S."/>
            <person name="Kreuzer M."/>
        </authorList>
    </citation>
    <scope>NUCLEOTIDE SEQUENCE</scope>
    <source>
        <strain evidence="2">LWS13-1.2</strain>
    </source>
</reference>
<feature type="transmembrane region" description="Helical" evidence="1">
    <location>
        <begin position="433"/>
        <end position="451"/>
    </location>
</feature>
<protein>
    <recommendedName>
        <fullName evidence="3">Integral membrane protein</fullName>
    </recommendedName>
</protein>
<dbReference type="AlphaFoldDB" id="A0AAU6S9G3"/>
<accession>A0AAU6S9G3</accession>
<keyword evidence="1" id="KW-0472">Membrane</keyword>
<sequence>MSETIAPAPAKTRTRERAALAGLVTTVVLVVAAIAVPALTGWDVRAGSFPPLHSILVLRIGPGTPAAMLLAVLAVVYAPRAMHWSWRRLLAVVYAYGVAWMLSLATVYGLDGVGAILDRTSEYLGTARQVTDLGQTLRIYIEHIPLDSADNWPVHIAGHPPGALLFFVALVALGLGSALAAGAVITVIAGSTAVAVMATARRLGAETYARRAAPFLTVGPAAIWMSVSADAMFAAVAAWATLLLAVAATSRRFVAQALVGLVAGLLYGYCVMLSYGLPLLGVLAVTVLLLARAWRPLPFAIAGAVLVIGAFALAGFAWWEALPVLQQRYWDGIASDRPGAYWTWANLAAVAISAGPWVGAGLGVALVDWAAHGTDDDARARRRIALLATAGLGMCIAATLSQMSRAEVERIWLPFVPWMLLATALLPERWRRTGLIVQASFAIVVQTLFYTRW</sequence>
<feature type="transmembrane region" description="Helical" evidence="1">
    <location>
        <begin position="221"/>
        <end position="246"/>
    </location>
</feature>
<feature type="transmembrane region" description="Helical" evidence="1">
    <location>
        <begin position="384"/>
        <end position="404"/>
    </location>
</feature>
<keyword evidence="1" id="KW-1133">Transmembrane helix</keyword>
<feature type="transmembrane region" description="Helical" evidence="1">
    <location>
        <begin position="89"/>
        <end position="110"/>
    </location>
</feature>
<proteinExistence type="predicted"/>
<gene>
    <name evidence="2" type="ORF">MRBLWS13_001170</name>
</gene>
<dbReference type="RefSeq" id="WP_349428087.1">
    <property type="nucleotide sequence ID" value="NZ_CP151632.1"/>
</dbReference>
<evidence type="ECO:0008006" key="3">
    <source>
        <dbReference type="Google" id="ProtNLM"/>
    </source>
</evidence>
<name>A0AAU6S9G3_9MICO</name>
<feature type="transmembrane region" description="Helical" evidence="1">
    <location>
        <begin position="339"/>
        <end position="372"/>
    </location>
</feature>
<feature type="transmembrane region" description="Helical" evidence="1">
    <location>
        <begin position="167"/>
        <end position="200"/>
    </location>
</feature>
<evidence type="ECO:0000256" key="1">
    <source>
        <dbReference type="SAM" id="Phobius"/>
    </source>
</evidence>
<organism evidence="2">
    <name type="scientific">Microbacterium sp. LWS13-1.2</name>
    <dbReference type="NCBI Taxonomy" id="3135264"/>
    <lineage>
        <taxon>Bacteria</taxon>
        <taxon>Bacillati</taxon>
        <taxon>Actinomycetota</taxon>
        <taxon>Actinomycetes</taxon>
        <taxon>Micrococcales</taxon>
        <taxon>Microbacteriaceae</taxon>
        <taxon>Microbacterium</taxon>
    </lineage>
</organism>